<feature type="signal peptide" evidence="1">
    <location>
        <begin position="1"/>
        <end position="28"/>
    </location>
</feature>
<accession>A0ABU7V8G7</accession>
<proteinExistence type="predicted"/>
<protein>
    <recommendedName>
        <fullName evidence="4">Lipoprotein</fullName>
    </recommendedName>
</protein>
<comment type="caution">
    <text evidence="2">The sequence shown here is derived from an EMBL/GenBank/DDBJ whole genome shotgun (WGS) entry which is preliminary data.</text>
</comment>
<dbReference type="EMBL" id="JAZHOV010000005">
    <property type="protein sequence ID" value="MEF2255550.1"/>
    <property type="molecule type" value="Genomic_DNA"/>
</dbReference>
<name>A0ABU7V8G7_9MICO</name>
<sequence length="160" mass="16050">MIGGQCALRARSTAILAVGLLSASVLLAGCAGPDIAELESDAESAVDALVAAAGAVEEGVLRTLEVASSEEQPCGEQDRGMQRAFTAVGSVSVGADYAAEDALVDAVTAAIDPEEWTPIDADGVAGKDGAWVDEGGIVATVSYDSPLLVIAVFTPCLDTP</sequence>
<dbReference type="RefSeq" id="WP_331791793.1">
    <property type="nucleotide sequence ID" value="NZ_BAAAUO010000011.1"/>
</dbReference>
<keyword evidence="3" id="KW-1185">Reference proteome</keyword>
<reference evidence="2 3" key="1">
    <citation type="submission" date="2024-01" db="EMBL/GenBank/DDBJ databases">
        <title>the genome sequence of strain Microbacterium schleiferi NBRC 15075.</title>
        <authorList>
            <person name="Ding Y."/>
            <person name="Zhang G."/>
        </authorList>
    </citation>
    <scope>NUCLEOTIDE SEQUENCE [LARGE SCALE GENOMIC DNA]</scope>
    <source>
        <strain evidence="2 3">NBRC 15075</strain>
    </source>
</reference>
<evidence type="ECO:0000256" key="1">
    <source>
        <dbReference type="SAM" id="SignalP"/>
    </source>
</evidence>
<evidence type="ECO:0008006" key="4">
    <source>
        <dbReference type="Google" id="ProtNLM"/>
    </source>
</evidence>
<organism evidence="2 3">
    <name type="scientific">Microbacterium schleiferi</name>
    <dbReference type="NCBI Taxonomy" id="69362"/>
    <lineage>
        <taxon>Bacteria</taxon>
        <taxon>Bacillati</taxon>
        <taxon>Actinomycetota</taxon>
        <taxon>Actinomycetes</taxon>
        <taxon>Micrococcales</taxon>
        <taxon>Microbacteriaceae</taxon>
        <taxon>Microbacterium</taxon>
    </lineage>
</organism>
<evidence type="ECO:0000313" key="2">
    <source>
        <dbReference type="EMBL" id="MEF2255550.1"/>
    </source>
</evidence>
<dbReference type="Proteomes" id="UP001351900">
    <property type="component" value="Unassembled WGS sequence"/>
</dbReference>
<keyword evidence="1" id="KW-0732">Signal</keyword>
<feature type="chain" id="PRO_5046119839" description="Lipoprotein" evidence="1">
    <location>
        <begin position="29"/>
        <end position="160"/>
    </location>
</feature>
<gene>
    <name evidence="2" type="ORF">V2V91_10465</name>
</gene>
<evidence type="ECO:0000313" key="3">
    <source>
        <dbReference type="Proteomes" id="UP001351900"/>
    </source>
</evidence>